<dbReference type="AlphaFoldDB" id="A0A5J5EKA1"/>
<organism evidence="2 3">
    <name type="scientific">Sphaerosporella brunnea</name>
    <dbReference type="NCBI Taxonomy" id="1250544"/>
    <lineage>
        <taxon>Eukaryota</taxon>
        <taxon>Fungi</taxon>
        <taxon>Dikarya</taxon>
        <taxon>Ascomycota</taxon>
        <taxon>Pezizomycotina</taxon>
        <taxon>Pezizomycetes</taxon>
        <taxon>Pezizales</taxon>
        <taxon>Pyronemataceae</taxon>
        <taxon>Sphaerosporella</taxon>
    </lineage>
</organism>
<evidence type="ECO:0000256" key="1">
    <source>
        <dbReference type="SAM" id="MobiDB-lite"/>
    </source>
</evidence>
<proteinExistence type="predicted"/>
<evidence type="ECO:0000313" key="2">
    <source>
        <dbReference type="EMBL" id="KAA8895507.1"/>
    </source>
</evidence>
<accession>A0A5J5EKA1</accession>
<protein>
    <submittedName>
        <fullName evidence="2">Uncharacterized protein</fullName>
    </submittedName>
</protein>
<gene>
    <name evidence="2" type="ORF">FN846DRAFT_334925</name>
</gene>
<dbReference type="InParanoid" id="A0A5J5EKA1"/>
<evidence type="ECO:0000313" key="3">
    <source>
        <dbReference type="Proteomes" id="UP000326924"/>
    </source>
</evidence>
<name>A0A5J5EKA1_9PEZI</name>
<sequence>MRLFSCRVLVAYVYFFASQHPAKVEHCFLRSSAKFELQADKTGSNLRWCAIGSRTTGASETMLHATWDLTLHAAFPQGAGLITRALTLRRRSDLPYQLQGPALLRPSLLWITIRQTSSSHFQKKKKKKKKKRSKTSGWCSPNCVPQTDPLSQTWCQLSAAGSK</sequence>
<feature type="compositionally biased region" description="Basic residues" evidence="1">
    <location>
        <begin position="121"/>
        <end position="134"/>
    </location>
</feature>
<feature type="region of interest" description="Disordered" evidence="1">
    <location>
        <begin position="121"/>
        <end position="148"/>
    </location>
</feature>
<feature type="compositionally biased region" description="Polar residues" evidence="1">
    <location>
        <begin position="135"/>
        <end position="148"/>
    </location>
</feature>
<comment type="caution">
    <text evidence="2">The sequence shown here is derived from an EMBL/GenBank/DDBJ whole genome shotgun (WGS) entry which is preliminary data.</text>
</comment>
<reference evidence="2 3" key="1">
    <citation type="submission" date="2019-09" db="EMBL/GenBank/DDBJ databases">
        <title>Draft genome of the ectomycorrhizal ascomycete Sphaerosporella brunnea.</title>
        <authorList>
            <consortium name="DOE Joint Genome Institute"/>
            <person name="Benucci G.M."/>
            <person name="Marozzi G."/>
            <person name="Antonielli L."/>
            <person name="Sanchez S."/>
            <person name="Marco P."/>
            <person name="Wang X."/>
            <person name="Falini L.B."/>
            <person name="Barry K."/>
            <person name="Haridas S."/>
            <person name="Lipzen A."/>
            <person name="Labutti K."/>
            <person name="Grigoriev I.V."/>
            <person name="Murat C."/>
            <person name="Martin F."/>
            <person name="Albertini E."/>
            <person name="Donnini D."/>
            <person name="Bonito G."/>
        </authorList>
    </citation>
    <scope>NUCLEOTIDE SEQUENCE [LARGE SCALE GENOMIC DNA]</scope>
    <source>
        <strain evidence="2 3">Sb_GMNB300</strain>
    </source>
</reference>
<dbReference type="EMBL" id="VXIS01000260">
    <property type="protein sequence ID" value="KAA8895507.1"/>
    <property type="molecule type" value="Genomic_DNA"/>
</dbReference>
<keyword evidence="3" id="KW-1185">Reference proteome</keyword>
<dbReference type="Proteomes" id="UP000326924">
    <property type="component" value="Unassembled WGS sequence"/>
</dbReference>